<gene>
    <name evidence="7" type="ORF">AMECASPLE_007975</name>
</gene>
<dbReference type="Gene3D" id="3.30.70.330">
    <property type="match status" value="1"/>
</dbReference>
<dbReference type="EMBL" id="JAHRIP010075649">
    <property type="protein sequence ID" value="MEQ2310351.1"/>
    <property type="molecule type" value="Genomic_DNA"/>
</dbReference>
<evidence type="ECO:0000313" key="8">
    <source>
        <dbReference type="Proteomes" id="UP001469553"/>
    </source>
</evidence>
<evidence type="ECO:0000256" key="1">
    <source>
        <dbReference type="ARBA" id="ARBA00006700"/>
    </source>
</evidence>
<feature type="region of interest" description="Disordered" evidence="6">
    <location>
        <begin position="123"/>
        <end position="204"/>
    </location>
</feature>
<evidence type="ECO:0000256" key="3">
    <source>
        <dbReference type="ARBA" id="ARBA00023274"/>
    </source>
</evidence>
<dbReference type="Pfam" id="PF00276">
    <property type="entry name" value="Ribosomal_L23"/>
    <property type="match status" value="1"/>
</dbReference>
<dbReference type="InterPro" id="IPR013025">
    <property type="entry name" value="Ribosomal_uL23-like"/>
</dbReference>
<comment type="caution">
    <text evidence="7">The sequence shown here is derived from an EMBL/GenBank/DDBJ whole genome shotgun (WGS) entry which is preliminary data.</text>
</comment>
<evidence type="ECO:0000256" key="4">
    <source>
        <dbReference type="ARBA" id="ARBA00039977"/>
    </source>
</evidence>
<evidence type="ECO:0000313" key="7">
    <source>
        <dbReference type="EMBL" id="MEQ2310351.1"/>
    </source>
</evidence>
<proteinExistence type="inferred from homology"/>
<organism evidence="7 8">
    <name type="scientific">Ameca splendens</name>
    <dbReference type="NCBI Taxonomy" id="208324"/>
    <lineage>
        <taxon>Eukaryota</taxon>
        <taxon>Metazoa</taxon>
        <taxon>Chordata</taxon>
        <taxon>Craniata</taxon>
        <taxon>Vertebrata</taxon>
        <taxon>Euteleostomi</taxon>
        <taxon>Actinopterygii</taxon>
        <taxon>Neopterygii</taxon>
        <taxon>Teleostei</taxon>
        <taxon>Neoteleostei</taxon>
        <taxon>Acanthomorphata</taxon>
        <taxon>Ovalentaria</taxon>
        <taxon>Atherinomorphae</taxon>
        <taxon>Cyprinodontiformes</taxon>
        <taxon>Goodeidae</taxon>
        <taxon>Ameca</taxon>
    </lineage>
</organism>
<reference evidence="7 8" key="1">
    <citation type="submission" date="2021-06" db="EMBL/GenBank/DDBJ databases">
        <authorList>
            <person name="Palmer J.M."/>
        </authorList>
    </citation>
    <scope>NUCLEOTIDE SEQUENCE [LARGE SCALE GENOMIC DNA]</scope>
    <source>
        <strain evidence="7 8">AS_MEX2019</strain>
        <tissue evidence="7">Muscle</tissue>
    </source>
</reference>
<name>A0ABV0ZY12_9TELE</name>
<accession>A0ABV0ZY12</accession>
<feature type="compositionally biased region" description="Basic and acidic residues" evidence="6">
    <location>
        <begin position="149"/>
        <end position="164"/>
    </location>
</feature>
<evidence type="ECO:0000256" key="2">
    <source>
        <dbReference type="ARBA" id="ARBA00022980"/>
    </source>
</evidence>
<evidence type="ECO:0000256" key="6">
    <source>
        <dbReference type="SAM" id="MobiDB-lite"/>
    </source>
</evidence>
<feature type="compositionally biased region" description="Polar residues" evidence="6">
    <location>
        <begin position="139"/>
        <end position="148"/>
    </location>
</feature>
<feature type="compositionally biased region" description="Basic and acidic residues" evidence="6">
    <location>
        <begin position="176"/>
        <end position="193"/>
    </location>
</feature>
<dbReference type="PANTHER" id="PTHR12059:SF5">
    <property type="entry name" value="LARGE RIBOSOMAL SUBUNIT PROTEIN UL23M"/>
    <property type="match status" value="1"/>
</dbReference>
<dbReference type="InterPro" id="IPR012677">
    <property type="entry name" value="Nucleotide-bd_a/b_plait_sf"/>
</dbReference>
<comment type="similarity">
    <text evidence="1">Belongs to the universal ribosomal protein uL23 family.</text>
</comment>
<keyword evidence="3" id="KW-0687">Ribonucleoprotein</keyword>
<dbReference type="Proteomes" id="UP001469553">
    <property type="component" value="Unassembled WGS sequence"/>
</dbReference>
<keyword evidence="2" id="KW-0689">Ribosomal protein</keyword>
<keyword evidence="8" id="KW-1185">Reference proteome</keyword>
<dbReference type="PANTHER" id="PTHR12059">
    <property type="entry name" value="RIBOSOMAL PROTEIN L23-RELATED"/>
    <property type="match status" value="1"/>
</dbReference>
<protein>
    <recommendedName>
        <fullName evidence="4">Large ribosomal subunit protein uL23m</fullName>
    </recommendedName>
    <alternativeName>
        <fullName evidence="5">39S ribosomal protein L23, mitochondrial</fullName>
    </alternativeName>
</protein>
<dbReference type="SUPFAM" id="SSF54189">
    <property type="entry name" value="Ribosomal proteins S24e, L23 and L15e"/>
    <property type="match status" value="1"/>
</dbReference>
<evidence type="ECO:0000256" key="5">
    <source>
        <dbReference type="ARBA" id="ARBA00041375"/>
    </source>
</evidence>
<sequence length="204" mass="22350">MTPLSNSAMVKIWSTVPWKGKSHIATPGSEGQLSVRASNTLEGICSQCYPVGYLELGQPAGSVGARMTKYDVKNYLEKIYNVPVGVIRTRIQFGSNKKRNHLNQKVKQPDYKVAYVQLFMRGKHAPTRPGRPTAPGQAQLASRPSAGTTEEKRINITDVRRKSVPELGSRVTEGSFPRDTETDKGHTELDGRGRTKGTLIGGDV</sequence>
<dbReference type="InterPro" id="IPR012678">
    <property type="entry name" value="Ribosomal_uL23/eL15/eS24_sf"/>
</dbReference>